<organism evidence="7">
    <name type="scientific">Metalysinibacillus saudimassiliensis</name>
    <dbReference type="NCBI Taxonomy" id="1461583"/>
    <lineage>
        <taxon>Bacteria</taxon>
        <taxon>Bacillati</taxon>
        <taxon>Bacillota</taxon>
        <taxon>Bacilli</taxon>
        <taxon>Bacillales</taxon>
        <taxon>Caryophanaceae</taxon>
        <taxon>Metalysinibacillus</taxon>
    </lineage>
</organism>
<dbReference type="Gene3D" id="2.60.120.10">
    <property type="entry name" value="Jelly Rolls"/>
    <property type="match status" value="1"/>
</dbReference>
<dbReference type="InterPro" id="IPR036388">
    <property type="entry name" value="WH-like_DNA-bd_sf"/>
</dbReference>
<dbReference type="GO" id="GO:0003677">
    <property type="term" value="F:DNA binding"/>
    <property type="evidence" value="ECO:0007669"/>
    <property type="project" value="UniProtKB-KW"/>
</dbReference>
<evidence type="ECO:0000256" key="4">
    <source>
        <dbReference type="ARBA" id="ARBA00023163"/>
    </source>
</evidence>
<reference evidence="7" key="1">
    <citation type="submission" date="2014-07" db="EMBL/GenBank/DDBJ databases">
        <authorList>
            <person name="Urmite Genomes Urmite Genomes"/>
        </authorList>
    </citation>
    <scope>NUCLEOTIDE SEQUENCE</scope>
    <source>
        <strain evidence="7">13S34_air</strain>
    </source>
</reference>
<feature type="domain" description="HTH crp-type" evidence="6">
    <location>
        <begin position="136"/>
        <end position="210"/>
    </location>
</feature>
<dbReference type="InterPro" id="IPR012318">
    <property type="entry name" value="HTH_CRP"/>
</dbReference>
<dbReference type="PROSITE" id="PS50042">
    <property type="entry name" value="CNMP_BINDING_3"/>
    <property type="match status" value="1"/>
</dbReference>
<evidence type="ECO:0000313" key="7">
    <source>
        <dbReference type="EMBL" id="CEA02197.1"/>
    </source>
</evidence>
<dbReference type="Pfam" id="PF00027">
    <property type="entry name" value="cNMP_binding"/>
    <property type="match status" value="1"/>
</dbReference>
<dbReference type="HOGENOM" id="CLU_075053_3_2_9"/>
<keyword evidence="3" id="KW-0010">Activator</keyword>
<evidence type="ECO:0000256" key="3">
    <source>
        <dbReference type="ARBA" id="ARBA00023159"/>
    </source>
</evidence>
<sequence length="229" mass="25635">MTIAIHHQIQDIFLTEGRRMPFEKNTLIPLADELADHIAYISQGHVQLTQQTLGGKELTVRICSEASLIGDVTLFSTTALTPFSATALTTVVLHVLPKAIMEKHVAAQPHTMIEYMQWLQIENLKHQSLLRDLVLHGKKGALFSTLIRLANTYGVLLANDAVYIDLALTNTELANLCGTSREMINRMLNDLKKHNIISFDKGYITVHQLDQLKHAIDCENCPISVCRID</sequence>
<evidence type="ECO:0000259" key="6">
    <source>
        <dbReference type="PROSITE" id="PS51063"/>
    </source>
</evidence>
<dbReference type="PROSITE" id="PS00042">
    <property type="entry name" value="HTH_CRP_1"/>
    <property type="match status" value="1"/>
</dbReference>
<keyword evidence="1" id="KW-0805">Transcription regulation</keyword>
<dbReference type="CDD" id="cd00092">
    <property type="entry name" value="HTH_CRP"/>
    <property type="match status" value="1"/>
</dbReference>
<evidence type="ECO:0000259" key="5">
    <source>
        <dbReference type="PROSITE" id="PS50042"/>
    </source>
</evidence>
<dbReference type="InterPro" id="IPR014710">
    <property type="entry name" value="RmlC-like_jellyroll"/>
</dbReference>
<dbReference type="InterPro" id="IPR000595">
    <property type="entry name" value="cNMP-bd_dom"/>
</dbReference>
<dbReference type="Pfam" id="PF13545">
    <property type="entry name" value="HTH_Crp_2"/>
    <property type="match status" value="1"/>
</dbReference>
<proteinExistence type="predicted"/>
<dbReference type="InterPro" id="IPR018335">
    <property type="entry name" value="Tscrpt_reg_HTH_Crp-type_CS"/>
</dbReference>
<dbReference type="SUPFAM" id="SSF51206">
    <property type="entry name" value="cAMP-binding domain-like"/>
    <property type="match status" value="1"/>
</dbReference>
<dbReference type="PROSITE" id="PS51063">
    <property type="entry name" value="HTH_CRP_2"/>
    <property type="match status" value="1"/>
</dbReference>
<keyword evidence="2" id="KW-0238">DNA-binding</keyword>
<keyword evidence="4" id="KW-0804">Transcription</keyword>
<dbReference type="CDD" id="cd00038">
    <property type="entry name" value="CAP_ED"/>
    <property type="match status" value="1"/>
</dbReference>
<evidence type="ECO:0000256" key="2">
    <source>
        <dbReference type="ARBA" id="ARBA00023125"/>
    </source>
</evidence>
<gene>
    <name evidence="7" type="primary">fnr</name>
    <name evidence="7" type="ORF">BN1050_01167</name>
</gene>
<dbReference type="EMBL" id="LN483074">
    <property type="protein sequence ID" value="CEA02197.1"/>
    <property type="molecule type" value="Genomic_DNA"/>
</dbReference>
<dbReference type="InterPro" id="IPR018490">
    <property type="entry name" value="cNMP-bd_dom_sf"/>
</dbReference>
<dbReference type="SMART" id="SM00419">
    <property type="entry name" value="HTH_CRP"/>
    <property type="match status" value="1"/>
</dbReference>
<dbReference type="Gene3D" id="1.10.10.10">
    <property type="entry name" value="Winged helix-like DNA-binding domain superfamily/Winged helix DNA-binding domain"/>
    <property type="match status" value="1"/>
</dbReference>
<dbReference type="SMART" id="SM00100">
    <property type="entry name" value="cNMP"/>
    <property type="match status" value="1"/>
</dbReference>
<dbReference type="PATRIC" id="fig|1461583.4.peg.1127"/>
<protein>
    <submittedName>
        <fullName evidence="7">Anaerobic regulatory protein</fullName>
    </submittedName>
</protein>
<accession>A0A078M9Z6</accession>
<feature type="domain" description="Cyclic nucleotide-binding" evidence="5">
    <location>
        <begin position="22"/>
        <end position="90"/>
    </location>
</feature>
<dbReference type="AlphaFoldDB" id="A0A078M9Z6"/>
<dbReference type="GO" id="GO:0003700">
    <property type="term" value="F:DNA-binding transcription factor activity"/>
    <property type="evidence" value="ECO:0007669"/>
    <property type="project" value="InterPro"/>
</dbReference>
<dbReference type="InterPro" id="IPR036390">
    <property type="entry name" value="WH_DNA-bd_sf"/>
</dbReference>
<name>A0A078M9Z6_9BACL</name>
<evidence type="ECO:0000256" key="1">
    <source>
        <dbReference type="ARBA" id="ARBA00023015"/>
    </source>
</evidence>
<dbReference type="SUPFAM" id="SSF46785">
    <property type="entry name" value="Winged helix' DNA-binding domain"/>
    <property type="match status" value="1"/>
</dbReference>